<evidence type="ECO:0000313" key="4">
    <source>
        <dbReference type="Proteomes" id="UP000516230"/>
    </source>
</evidence>
<name>A0A7H0I4V2_9ACTN</name>
<accession>A0A7H0I4V2</accession>
<dbReference type="Gene3D" id="1.10.10.2840">
    <property type="entry name" value="PucR C-terminal helix-turn-helix domain"/>
    <property type="match status" value="1"/>
</dbReference>
<gene>
    <name evidence="3" type="ORF">IAG43_32965</name>
</gene>
<dbReference type="InterPro" id="IPR042070">
    <property type="entry name" value="PucR_C-HTH_sf"/>
</dbReference>
<dbReference type="RefSeq" id="WP_187744861.1">
    <property type="nucleotide sequence ID" value="NZ_CP060826.1"/>
</dbReference>
<dbReference type="Pfam" id="PF13556">
    <property type="entry name" value="HTH_30"/>
    <property type="match status" value="1"/>
</dbReference>
<dbReference type="InterPro" id="IPR025751">
    <property type="entry name" value="RsbRD_N_dom"/>
</dbReference>
<reference evidence="3 4" key="1">
    <citation type="submission" date="2020-08" db="EMBL/GenBank/DDBJ databases">
        <title>A novel species.</title>
        <authorList>
            <person name="Gao J."/>
        </authorList>
    </citation>
    <scope>NUCLEOTIDE SEQUENCE [LARGE SCALE GENOMIC DNA]</scope>
    <source>
        <strain evidence="3 4">CRPJ-33</strain>
        <plasmid evidence="3 4">unnamed2</plasmid>
    </source>
</reference>
<dbReference type="KEGG" id="sgj:IAG43_32965"/>
<dbReference type="Pfam" id="PF14361">
    <property type="entry name" value="RsbRD_N"/>
    <property type="match status" value="1"/>
</dbReference>
<dbReference type="PANTHER" id="PTHR33744">
    <property type="entry name" value="CARBOHYDRATE DIACID REGULATOR"/>
    <property type="match status" value="1"/>
</dbReference>
<geneLocation type="plasmid" evidence="3 4">
    <name>unnamed2</name>
</geneLocation>
<proteinExistence type="predicted"/>
<dbReference type="PANTHER" id="PTHR33744:SF1">
    <property type="entry name" value="DNA-BINDING TRANSCRIPTIONAL ACTIVATOR ADER"/>
    <property type="match status" value="1"/>
</dbReference>
<dbReference type="InterPro" id="IPR051448">
    <property type="entry name" value="CdaR-like_regulators"/>
</dbReference>
<evidence type="ECO:0000259" key="2">
    <source>
        <dbReference type="Pfam" id="PF14361"/>
    </source>
</evidence>
<feature type="domain" description="RsbT co-antagonist protein RsbRD N-terminal" evidence="2">
    <location>
        <begin position="14"/>
        <end position="156"/>
    </location>
</feature>
<evidence type="ECO:0000313" key="3">
    <source>
        <dbReference type="EMBL" id="QNP67818.1"/>
    </source>
</evidence>
<protein>
    <submittedName>
        <fullName evidence="3">Helix-turn-helix domain-containing protein</fullName>
    </submittedName>
</protein>
<organism evidence="3 4">
    <name type="scientific">Streptomyces genisteinicus</name>
    <dbReference type="NCBI Taxonomy" id="2768068"/>
    <lineage>
        <taxon>Bacteria</taxon>
        <taxon>Bacillati</taxon>
        <taxon>Actinomycetota</taxon>
        <taxon>Actinomycetes</taxon>
        <taxon>Kitasatosporales</taxon>
        <taxon>Streptomycetaceae</taxon>
        <taxon>Streptomyces</taxon>
    </lineage>
</organism>
<sequence length="388" mass="40996">MSDLHARMAARAGDFTAAVVARCAAEAPFYAALPRTTLRGEVARSVAAVHALLLRALRDGGATGPVRPGDLTRLVEWSARRAEERVPLEAVVAAYLIGAEVWWQTLTEVAEPGELGDAGGSLLACLHAALPAVVLAHGNAHRDAREQLHGEDGRVRRALLGALLAGQPYEELADLARVAVTGGHEVVALAYGGEPPGRLVQSSLDAFTGTPVLLDHVARIALLPAGADLPGLVARLETDVGQPVRAAAAPAPEPSAVPAAAQEAGRVLDLVLRLGRPPGCYRLDDVLLEHQLARPGDGLALLAAKLDPLEDHPYLLETLRVLVERGLNRRRTALELCVHRNTLDYRLQRVTALTGLDLAVPAQARLLQAALVARDLAGPEPPPRRPAP</sequence>
<dbReference type="EMBL" id="CP060826">
    <property type="protein sequence ID" value="QNP67818.1"/>
    <property type="molecule type" value="Genomic_DNA"/>
</dbReference>
<feature type="domain" description="PucR C-terminal helix-turn-helix" evidence="1">
    <location>
        <begin position="315"/>
        <end position="372"/>
    </location>
</feature>
<evidence type="ECO:0000259" key="1">
    <source>
        <dbReference type="Pfam" id="PF13556"/>
    </source>
</evidence>
<keyword evidence="4" id="KW-1185">Reference proteome</keyword>
<keyword evidence="3" id="KW-0614">Plasmid</keyword>
<dbReference type="AlphaFoldDB" id="A0A7H0I4V2"/>
<dbReference type="InterPro" id="IPR025736">
    <property type="entry name" value="PucR_C-HTH_dom"/>
</dbReference>
<dbReference type="Proteomes" id="UP000516230">
    <property type="component" value="Plasmid unnamed2"/>
</dbReference>